<feature type="compositionally biased region" description="Polar residues" evidence="1">
    <location>
        <begin position="1"/>
        <end position="11"/>
    </location>
</feature>
<dbReference type="InterPro" id="IPR054476">
    <property type="entry name" value="Ltn1_N"/>
</dbReference>
<keyword evidence="4" id="KW-1185">Reference proteome</keyword>
<dbReference type="AlphaFoldDB" id="A0A166R5E8"/>
<evidence type="ECO:0000259" key="2">
    <source>
        <dbReference type="Pfam" id="PF22958"/>
    </source>
</evidence>
<name>A0A166R5E8_9AGAM</name>
<evidence type="ECO:0000313" key="3">
    <source>
        <dbReference type="EMBL" id="KZP27923.1"/>
    </source>
</evidence>
<sequence length="175" mass="19253">MPKQQSSASNTCKKHALKSTGPRLTRGETKTRSHGCRVKPQPIAPDPLDPLGLAYVLPAELVVILRRLGKNDTTRRALEELKTYVEAGAAERDDYAVRPMLPVWLPYFFSKRIRLLAVALHAITLPLLAEEAPSYVLGAWLKIAHDSDKLGASVASTSSFSHTERGTVDALPFLR</sequence>
<accession>A0A166R5E8</accession>
<evidence type="ECO:0000313" key="4">
    <source>
        <dbReference type="Proteomes" id="UP000076532"/>
    </source>
</evidence>
<dbReference type="OrthoDB" id="6108at2759"/>
<feature type="non-terminal residue" evidence="3">
    <location>
        <position position="175"/>
    </location>
</feature>
<evidence type="ECO:0000256" key="1">
    <source>
        <dbReference type="SAM" id="MobiDB-lite"/>
    </source>
</evidence>
<proteinExistence type="predicted"/>
<dbReference type="STRING" id="436010.A0A166R5E8"/>
<reference evidence="3 4" key="1">
    <citation type="journal article" date="2016" name="Mol. Biol. Evol.">
        <title>Comparative Genomics of Early-Diverging Mushroom-Forming Fungi Provides Insights into the Origins of Lignocellulose Decay Capabilities.</title>
        <authorList>
            <person name="Nagy L.G."/>
            <person name="Riley R."/>
            <person name="Tritt A."/>
            <person name="Adam C."/>
            <person name="Daum C."/>
            <person name="Floudas D."/>
            <person name="Sun H."/>
            <person name="Yadav J.S."/>
            <person name="Pangilinan J."/>
            <person name="Larsson K.H."/>
            <person name="Matsuura K."/>
            <person name="Barry K."/>
            <person name="Labutti K."/>
            <person name="Kuo R."/>
            <person name="Ohm R.A."/>
            <person name="Bhattacharya S.S."/>
            <person name="Shirouzu T."/>
            <person name="Yoshinaga Y."/>
            <person name="Martin F.M."/>
            <person name="Grigoriev I.V."/>
            <person name="Hibbett D.S."/>
        </authorList>
    </citation>
    <scope>NUCLEOTIDE SEQUENCE [LARGE SCALE GENOMIC DNA]</scope>
    <source>
        <strain evidence="3 4">CBS 109695</strain>
    </source>
</reference>
<feature type="domain" description="E3 ubiquitin-protein ligase listerin N-terminal" evidence="2">
    <location>
        <begin position="59"/>
        <end position="158"/>
    </location>
</feature>
<dbReference type="Proteomes" id="UP000076532">
    <property type="component" value="Unassembled WGS sequence"/>
</dbReference>
<protein>
    <recommendedName>
        <fullName evidence="2">E3 ubiquitin-protein ligase listerin N-terminal domain-containing protein</fullName>
    </recommendedName>
</protein>
<dbReference type="EMBL" id="KV417506">
    <property type="protein sequence ID" value="KZP27923.1"/>
    <property type="molecule type" value="Genomic_DNA"/>
</dbReference>
<feature type="region of interest" description="Disordered" evidence="1">
    <location>
        <begin position="1"/>
        <end position="36"/>
    </location>
</feature>
<dbReference type="Pfam" id="PF22958">
    <property type="entry name" value="Ltn1_1st"/>
    <property type="match status" value="1"/>
</dbReference>
<organism evidence="3 4">
    <name type="scientific">Athelia psychrophila</name>
    <dbReference type="NCBI Taxonomy" id="1759441"/>
    <lineage>
        <taxon>Eukaryota</taxon>
        <taxon>Fungi</taxon>
        <taxon>Dikarya</taxon>
        <taxon>Basidiomycota</taxon>
        <taxon>Agaricomycotina</taxon>
        <taxon>Agaricomycetes</taxon>
        <taxon>Agaricomycetidae</taxon>
        <taxon>Atheliales</taxon>
        <taxon>Atheliaceae</taxon>
        <taxon>Athelia</taxon>
    </lineage>
</organism>
<gene>
    <name evidence="3" type="ORF">FIBSPDRAFT_927893</name>
</gene>